<evidence type="ECO:0000313" key="11">
    <source>
        <dbReference type="EMBL" id="PUT46482.1"/>
    </source>
</evidence>
<proteinExistence type="inferred from homology"/>
<dbReference type="InterPro" id="IPR014729">
    <property type="entry name" value="Rossmann-like_a/b/a_fold"/>
</dbReference>
<dbReference type="OrthoDB" id="9801042at2"/>
<dbReference type="NCBIfam" id="TIGR00233">
    <property type="entry name" value="trpS"/>
    <property type="match status" value="1"/>
</dbReference>
<dbReference type="InterPro" id="IPR002306">
    <property type="entry name" value="Trp-tRNA-ligase"/>
</dbReference>
<evidence type="ECO:0000256" key="2">
    <source>
        <dbReference type="ARBA" id="ARBA00013161"/>
    </source>
</evidence>
<reference evidence="11 14" key="1">
    <citation type="submission" date="2018-04" db="EMBL/GenBank/DDBJ databases">
        <title>Whole genome sequence comparison of clinical and drinking water Legionella pneumophila isolates associated with the Flint Water Crisis.</title>
        <authorList>
            <person name="Garner E."/>
            <person name="Brown C."/>
            <person name="Schwake O."/>
            <person name="Coil D."/>
            <person name="Jospin G."/>
            <person name="Eisen J."/>
            <person name="Edwards M."/>
            <person name="Pruden A."/>
        </authorList>
    </citation>
    <scope>NUCLEOTIDE SEQUENCE [LARGE SCALE GENOMIC DNA]</scope>
    <source>
        <strain evidence="11 14">Genessee03</strain>
    </source>
</reference>
<evidence type="ECO:0000256" key="1">
    <source>
        <dbReference type="ARBA" id="ARBA00005594"/>
    </source>
</evidence>
<reference evidence="13 16" key="2">
    <citation type="submission" date="2018-04" db="EMBL/GenBank/DDBJ databases">
        <title>Whole genome sequence comparison of clinical and drinking water Legionella pneumophila isolates.</title>
        <authorList>
            <person name="Garner E."/>
        </authorList>
    </citation>
    <scope>NUCLEOTIDE SEQUENCE [LARGE SCALE GENOMIC DNA]</scope>
    <source>
        <strain evidence="13 16">WH02</strain>
    </source>
</reference>
<sequence length="332" mass="37037">MKKVILTGDRPTGPLHLGHYIGSLANRVKLQESYEQFVMIADVQALTDNFENPAKIIENLHEVALDYLAVGIEPQKSTLFIQSQIPELAELTQYFLNLVTLGRLERNPTVKTEIQQKGFDSSIPAGFFCYPVSQAADIAAFKAEAVPVGDDQVPMIEQTNEIIRKFNRIYQTDCLKETTAVLSKTSRLVGIDGQAKASKSLGNTIFLSDSPEEIKRKVFLMFTDPNHLKISDPGQVEGNVVFAYLDAFHPDTEEVAALKAHYQKGGLGDSTIKTLLNTTLQTLLEPIRERRSRFNKNEVMDMLITGTAAARQVAQQTMEEVRNAIGLNYFTR</sequence>
<name>A0A3A5L2B6_9GAMM</name>
<comment type="catalytic activity">
    <reaction evidence="8">
        <text>tRNA(Trp) + L-tryptophan + ATP = L-tryptophyl-tRNA(Trp) + AMP + diphosphate + H(+)</text>
        <dbReference type="Rhea" id="RHEA:24080"/>
        <dbReference type="Rhea" id="RHEA-COMP:9671"/>
        <dbReference type="Rhea" id="RHEA-COMP:9705"/>
        <dbReference type="ChEBI" id="CHEBI:15378"/>
        <dbReference type="ChEBI" id="CHEBI:30616"/>
        <dbReference type="ChEBI" id="CHEBI:33019"/>
        <dbReference type="ChEBI" id="CHEBI:57912"/>
        <dbReference type="ChEBI" id="CHEBI:78442"/>
        <dbReference type="ChEBI" id="CHEBI:78535"/>
        <dbReference type="ChEBI" id="CHEBI:456215"/>
        <dbReference type="EC" id="6.1.1.2"/>
    </reaction>
</comment>
<dbReference type="GO" id="GO:0004830">
    <property type="term" value="F:tryptophan-tRNA ligase activity"/>
    <property type="evidence" value="ECO:0007669"/>
    <property type="project" value="UniProtKB-UniRule"/>
</dbReference>
<dbReference type="EMBL" id="QCXM01000010">
    <property type="protein sequence ID" value="PUT46482.1"/>
    <property type="molecule type" value="Genomic_DNA"/>
</dbReference>
<evidence type="ECO:0000256" key="4">
    <source>
        <dbReference type="ARBA" id="ARBA00022741"/>
    </source>
</evidence>
<keyword evidence="6 10" id="KW-0648">Protein biosynthesis</keyword>
<dbReference type="GO" id="GO:0005829">
    <property type="term" value="C:cytosol"/>
    <property type="evidence" value="ECO:0007669"/>
    <property type="project" value="TreeGrafter"/>
</dbReference>
<evidence type="ECO:0000313" key="14">
    <source>
        <dbReference type="Proteomes" id="UP000251035"/>
    </source>
</evidence>
<dbReference type="InterPro" id="IPR002305">
    <property type="entry name" value="aa-tRNA-synth_Ic"/>
</dbReference>
<dbReference type="Gene3D" id="3.40.50.620">
    <property type="entry name" value="HUPs"/>
    <property type="match status" value="1"/>
</dbReference>
<dbReference type="InterPro" id="IPR001412">
    <property type="entry name" value="aa-tRNA-synth_I_CS"/>
</dbReference>
<comment type="similarity">
    <text evidence="1 10">Belongs to the class-I aminoacyl-tRNA synthetase family.</text>
</comment>
<keyword evidence="4 10" id="KW-0547">Nucleotide-binding</keyword>
<evidence type="ECO:0000313" key="13">
    <source>
        <dbReference type="EMBL" id="TID40722.1"/>
    </source>
</evidence>
<keyword evidence="7 10" id="KW-0030">Aminoacyl-tRNA synthetase</keyword>
<reference evidence="12 15" key="3">
    <citation type="submission" date="2018-09" db="EMBL/GenBank/DDBJ databases">
        <title>Draft genome sequences of Legionella taurinensis isolated from water samples.</title>
        <authorList>
            <person name="Chakeri A."/>
            <person name="Allerberger F."/>
            <person name="Kundi M."/>
            <person name="Ruppitsch W."/>
            <person name="Schmid D."/>
        </authorList>
    </citation>
    <scope>NUCLEOTIDE SEQUENCE [LARGE SCALE GENOMIC DNA]</scope>
    <source>
        <strain evidence="12 15">4570-18-6</strain>
    </source>
</reference>
<evidence type="ECO:0000256" key="8">
    <source>
        <dbReference type="ARBA" id="ARBA00049929"/>
    </source>
</evidence>
<dbReference type="Proteomes" id="UP000251035">
    <property type="component" value="Unassembled WGS sequence"/>
</dbReference>
<evidence type="ECO:0000256" key="6">
    <source>
        <dbReference type="ARBA" id="ARBA00022917"/>
    </source>
</evidence>
<dbReference type="CDD" id="cd00806">
    <property type="entry name" value="TrpRS_core"/>
    <property type="match status" value="1"/>
</dbReference>
<evidence type="ECO:0000256" key="10">
    <source>
        <dbReference type="RuleBase" id="RU363036"/>
    </source>
</evidence>
<dbReference type="SUPFAM" id="SSF52374">
    <property type="entry name" value="Nucleotidylyl transferase"/>
    <property type="match status" value="1"/>
</dbReference>
<dbReference type="Gene3D" id="1.10.240.10">
    <property type="entry name" value="Tyrosyl-Transfer RNA Synthetase"/>
    <property type="match status" value="1"/>
</dbReference>
<dbReference type="PANTHER" id="PTHR43766:SF1">
    <property type="entry name" value="TRYPTOPHAN--TRNA LIGASE, MITOCHONDRIAL"/>
    <property type="match status" value="1"/>
</dbReference>
<dbReference type="FunFam" id="1.10.240.10:FF:000005">
    <property type="entry name" value="Tryptophan--tRNA ligase"/>
    <property type="match status" value="1"/>
</dbReference>
<dbReference type="RefSeq" id="WP_108294191.1">
    <property type="nucleotide sequence ID" value="NZ_CAAAIR010000012.1"/>
</dbReference>
<protein>
    <recommendedName>
        <fullName evidence="2 9">Tryptophan--tRNA ligase</fullName>
        <ecNumber evidence="2 9">6.1.1.2</ecNumber>
    </recommendedName>
</protein>
<evidence type="ECO:0000256" key="7">
    <source>
        <dbReference type="ARBA" id="ARBA00023146"/>
    </source>
</evidence>
<dbReference type="PRINTS" id="PR01039">
    <property type="entry name" value="TRNASYNTHTRP"/>
</dbReference>
<dbReference type="Proteomes" id="UP000270757">
    <property type="component" value="Unassembled WGS sequence"/>
</dbReference>
<organism evidence="12 15">
    <name type="scientific">Legionella taurinensis</name>
    <dbReference type="NCBI Taxonomy" id="70611"/>
    <lineage>
        <taxon>Bacteria</taxon>
        <taxon>Pseudomonadati</taxon>
        <taxon>Pseudomonadota</taxon>
        <taxon>Gammaproteobacteria</taxon>
        <taxon>Legionellales</taxon>
        <taxon>Legionellaceae</taxon>
        <taxon>Legionella</taxon>
    </lineage>
</organism>
<evidence type="ECO:0000256" key="3">
    <source>
        <dbReference type="ARBA" id="ARBA00022598"/>
    </source>
</evidence>
<dbReference type="EMBL" id="QFGG01000011">
    <property type="protein sequence ID" value="TID40722.1"/>
    <property type="molecule type" value="Genomic_DNA"/>
</dbReference>
<dbReference type="Pfam" id="PF00579">
    <property type="entry name" value="tRNA-synt_1b"/>
    <property type="match status" value="1"/>
</dbReference>
<dbReference type="GeneID" id="48948262"/>
<evidence type="ECO:0000313" key="12">
    <source>
        <dbReference type="EMBL" id="RJT45228.1"/>
    </source>
</evidence>
<keyword evidence="3 10" id="KW-0436">Ligase</keyword>
<dbReference type="EC" id="6.1.1.2" evidence="2 9"/>
<comment type="caution">
    <text evidence="12">The sequence shown here is derived from an EMBL/GenBank/DDBJ whole genome shotgun (WGS) entry which is preliminary data.</text>
</comment>
<dbReference type="EMBL" id="QZWB01000012">
    <property type="protein sequence ID" value="RJT45228.1"/>
    <property type="molecule type" value="Genomic_DNA"/>
</dbReference>
<evidence type="ECO:0000313" key="15">
    <source>
        <dbReference type="Proteomes" id="UP000270757"/>
    </source>
</evidence>
<dbReference type="Proteomes" id="UP000306421">
    <property type="component" value="Unassembled WGS sequence"/>
</dbReference>
<accession>A0A3A5L2B6</accession>
<dbReference type="InterPro" id="IPR050203">
    <property type="entry name" value="Trp-tRNA_synthetase"/>
</dbReference>
<evidence type="ECO:0000256" key="5">
    <source>
        <dbReference type="ARBA" id="ARBA00022840"/>
    </source>
</evidence>
<evidence type="ECO:0000313" key="16">
    <source>
        <dbReference type="Proteomes" id="UP000306421"/>
    </source>
</evidence>
<dbReference type="PROSITE" id="PS00178">
    <property type="entry name" value="AA_TRNA_LIGASE_I"/>
    <property type="match status" value="1"/>
</dbReference>
<keyword evidence="5 10" id="KW-0067">ATP-binding</keyword>
<evidence type="ECO:0000256" key="9">
    <source>
        <dbReference type="NCBIfam" id="TIGR00233"/>
    </source>
</evidence>
<gene>
    <name evidence="12" type="primary">trpS</name>
    <name evidence="12" type="ORF">D6J04_10980</name>
    <name evidence="11" type="ORF">DB745_10255</name>
    <name evidence="13" type="ORF">DIZ81_11365</name>
</gene>
<dbReference type="FunFam" id="3.40.50.620:FF:000094">
    <property type="entry name" value="Tryptophan--tRNA ligase"/>
    <property type="match status" value="1"/>
</dbReference>
<dbReference type="AlphaFoldDB" id="A0A3A5L2B6"/>
<dbReference type="GO" id="GO:0006436">
    <property type="term" value="P:tryptophanyl-tRNA aminoacylation"/>
    <property type="evidence" value="ECO:0007669"/>
    <property type="project" value="UniProtKB-UniRule"/>
</dbReference>
<dbReference type="PANTHER" id="PTHR43766">
    <property type="entry name" value="TRYPTOPHAN--TRNA LIGASE, MITOCHONDRIAL"/>
    <property type="match status" value="1"/>
</dbReference>
<dbReference type="GO" id="GO:0005524">
    <property type="term" value="F:ATP binding"/>
    <property type="evidence" value="ECO:0007669"/>
    <property type="project" value="UniProtKB-KW"/>
</dbReference>
<keyword evidence="14" id="KW-1185">Reference proteome</keyword>